<dbReference type="EMBL" id="SUYC01000029">
    <property type="protein sequence ID" value="MBE6272224.1"/>
    <property type="molecule type" value="Genomic_DNA"/>
</dbReference>
<comment type="caution">
    <text evidence="2">The sequence shown here is derived from an EMBL/GenBank/DDBJ whole genome shotgun (WGS) entry which is preliminary data.</text>
</comment>
<feature type="domain" description="DUF6922" evidence="1">
    <location>
        <begin position="10"/>
        <end position="60"/>
    </location>
</feature>
<name>A0A9D5S9H8_XYLRU</name>
<dbReference type="InterPro" id="IPR053830">
    <property type="entry name" value="DUF6922"/>
</dbReference>
<dbReference type="Proteomes" id="UP000806522">
    <property type="component" value="Unassembled WGS sequence"/>
</dbReference>
<evidence type="ECO:0000259" key="1">
    <source>
        <dbReference type="Pfam" id="PF21956"/>
    </source>
</evidence>
<dbReference type="Pfam" id="PF21956">
    <property type="entry name" value="DUF6922"/>
    <property type="match status" value="1"/>
</dbReference>
<proteinExistence type="predicted"/>
<evidence type="ECO:0000313" key="2">
    <source>
        <dbReference type="EMBL" id="MBE6272224.1"/>
    </source>
</evidence>
<gene>
    <name evidence="2" type="ORF">E7101_14980</name>
</gene>
<organism evidence="2 3">
    <name type="scientific">Xylanibacter ruminicola</name>
    <name type="common">Prevotella ruminicola</name>
    <dbReference type="NCBI Taxonomy" id="839"/>
    <lineage>
        <taxon>Bacteria</taxon>
        <taxon>Pseudomonadati</taxon>
        <taxon>Bacteroidota</taxon>
        <taxon>Bacteroidia</taxon>
        <taxon>Bacteroidales</taxon>
        <taxon>Prevotellaceae</taxon>
        <taxon>Xylanibacter</taxon>
    </lineage>
</organism>
<evidence type="ECO:0000313" key="3">
    <source>
        <dbReference type="Proteomes" id="UP000806522"/>
    </source>
</evidence>
<protein>
    <recommendedName>
        <fullName evidence="1">DUF6922 domain-containing protein</fullName>
    </recommendedName>
</protein>
<dbReference type="AlphaFoldDB" id="A0A9D5S9H8"/>
<reference evidence="2" key="1">
    <citation type="submission" date="2019-04" db="EMBL/GenBank/DDBJ databases">
        <title>Evolution of Biomass-Degrading Anaerobic Consortia Revealed by Metagenomics.</title>
        <authorList>
            <person name="Peng X."/>
        </authorList>
    </citation>
    <scope>NUCLEOTIDE SEQUENCE</scope>
    <source>
        <strain evidence="2">SIG140</strain>
    </source>
</reference>
<sequence>MSERDCLLSFSKNLFWDVDPSELSMEVSARYIIQRVLEYGQMNDWRLINRYYGLDKIVEECKQMRTLDPVCLSFICTISHTNQEDYRCYHFRQSFCKLSL</sequence>
<accession>A0A9D5S9H8</accession>